<dbReference type="KEGG" id="daw:HS1_000686"/>
<dbReference type="EMBL" id="CP013015">
    <property type="protein sequence ID" value="AMM40491.1"/>
    <property type="molecule type" value="Genomic_DNA"/>
</dbReference>
<feature type="transmembrane region" description="Helical" evidence="5">
    <location>
        <begin position="12"/>
        <end position="35"/>
    </location>
</feature>
<dbReference type="SUPFAM" id="SSF48317">
    <property type="entry name" value="Acid phosphatase/Vanadium-dependent haloperoxidase"/>
    <property type="match status" value="1"/>
</dbReference>
<evidence type="ECO:0000256" key="2">
    <source>
        <dbReference type="ARBA" id="ARBA00022692"/>
    </source>
</evidence>
<dbReference type="Pfam" id="PF14378">
    <property type="entry name" value="PAP2_3"/>
    <property type="match status" value="1"/>
</dbReference>
<sequence length="284" mass="33005">MWKHFLKQTKANFLPYDILNLGFVVFLLGITIFFYPLLPNALCLTILYLFCLIMIVVCANKNQVAHYFYPILLIFLIFQSMGYIIPHIHHSYRDPLLYQFDVLLFGGCPFNYLQKWIRPWLTEILQLGYISYYFMPVVLGMALFLRKDSRFPSVIFAILLGFYVSYIGYLLFPAVGPRFYLHFDKSVYENTYLAGWTAHLLNILEKNKTDAFPSGHTQISIMCTYFAHYLGRNWSLIYGIMTALLIVSTVYCHYHYITDVIAGILLAIICLTISPGLEKRLGRG</sequence>
<dbReference type="Gene3D" id="1.20.144.10">
    <property type="entry name" value="Phosphatidic acid phosphatase type 2/haloperoxidase"/>
    <property type="match status" value="1"/>
</dbReference>
<evidence type="ECO:0000259" key="6">
    <source>
        <dbReference type="SMART" id="SM00014"/>
    </source>
</evidence>
<evidence type="ECO:0000313" key="8">
    <source>
        <dbReference type="Proteomes" id="UP000070560"/>
    </source>
</evidence>
<keyword evidence="3 5" id="KW-1133">Transmembrane helix</keyword>
<feature type="transmembrane region" description="Helical" evidence="5">
    <location>
        <begin position="125"/>
        <end position="145"/>
    </location>
</feature>
<feature type="domain" description="Phosphatidic acid phosphatase type 2/haloperoxidase" evidence="6">
    <location>
        <begin position="153"/>
        <end position="275"/>
    </location>
</feature>
<name>A0A7U4QJI1_DESA2</name>
<proteinExistence type="predicted"/>
<reference evidence="7 8" key="1">
    <citation type="submission" date="2015-10" db="EMBL/GenBank/DDBJ databases">
        <title>Candidatus Desulfofervidus auxilii, a hydrogenotrophic sulfate-reducing bacterium involved in the thermophilic anaerobic oxidation of methane.</title>
        <authorList>
            <person name="Krukenberg V."/>
            <person name="Richter M."/>
            <person name="Wegener G."/>
        </authorList>
    </citation>
    <scope>NUCLEOTIDE SEQUENCE [LARGE SCALE GENOMIC DNA]</scope>
    <source>
        <strain evidence="7 8">HS1</strain>
    </source>
</reference>
<evidence type="ECO:0000256" key="5">
    <source>
        <dbReference type="SAM" id="Phobius"/>
    </source>
</evidence>
<dbReference type="SMART" id="SM00014">
    <property type="entry name" value="acidPPc"/>
    <property type="match status" value="1"/>
</dbReference>
<protein>
    <submittedName>
        <fullName evidence="7">Phosphoesterase PA-phosphatase related protein</fullName>
    </submittedName>
</protein>
<dbReference type="RefSeq" id="WP_066060952.1">
    <property type="nucleotide sequence ID" value="NZ_CP013015.1"/>
</dbReference>
<keyword evidence="4 5" id="KW-0472">Membrane</keyword>
<dbReference type="GO" id="GO:0016020">
    <property type="term" value="C:membrane"/>
    <property type="evidence" value="ECO:0007669"/>
    <property type="project" value="UniProtKB-SubCell"/>
</dbReference>
<evidence type="ECO:0000313" key="7">
    <source>
        <dbReference type="EMBL" id="AMM40491.1"/>
    </source>
</evidence>
<feature type="transmembrane region" description="Helical" evidence="5">
    <location>
        <begin position="236"/>
        <end position="254"/>
    </location>
</feature>
<accession>A0A7U4QJI1</accession>
<dbReference type="InterPro" id="IPR052185">
    <property type="entry name" value="IPC_Synthase-Related"/>
</dbReference>
<feature type="transmembrane region" description="Helical" evidence="5">
    <location>
        <begin position="41"/>
        <end position="60"/>
    </location>
</feature>
<feature type="transmembrane region" description="Helical" evidence="5">
    <location>
        <begin position="67"/>
        <end position="85"/>
    </location>
</feature>
<gene>
    <name evidence="7" type="ORF">HS1_000686</name>
</gene>
<feature type="transmembrane region" description="Helical" evidence="5">
    <location>
        <begin position="151"/>
        <end position="172"/>
    </location>
</feature>
<dbReference type="PANTHER" id="PTHR31310:SF7">
    <property type="entry name" value="PA-PHOSPHATASE RELATED-FAMILY PROTEIN DDB_G0268928"/>
    <property type="match status" value="1"/>
</dbReference>
<dbReference type="Proteomes" id="UP000070560">
    <property type="component" value="Chromosome"/>
</dbReference>
<dbReference type="OrthoDB" id="9775789at2"/>
<evidence type="ECO:0000256" key="3">
    <source>
        <dbReference type="ARBA" id="ARBA00022989"/>
    </source>
</evidence>
<keyword evidence="2 5" id="KW-0812">Transmembrane</keyword>
<keyword evidence="8" id="KW-1185">Reference proteome</keyword>
<dbReference type="PANTHER" id="PTHR31310">
    <property type="match status" value="1"/>
</dbReference>
<evidence type="ECO:0000256" key="1">
    <source>
        <dbReference type="ARBA" id="ARBA00004141"/>
    </source>
</evidence>
<dbReference type="InterPro" id="IPR026841">
    <property type="entry name" value="Aur1/Ipt1"/>
</dbReference>
<feature type="transmembrane region" description="Helical" evidence="5">
    <location>
        <begin position="260"/>
        <end position="277"/>
    </location>
</feature>
<evidence type="ECO:0000256" key="4">
    <source>
        <dbReference type="ARBA" id="ARBA00023136"/>
    </source>
</evidence>
<dbReference type="InterPro" id="IPR036938">
    <property type="entry name" value="PAP2/HPO_sf"/>
</dbReference>
<dbReference type="InterPro" id="IPR000326">
    <property type="entry name" value="PAP2/HPO"/>
</dbReference>
<organism evidence="7 8">
    <name type="scientific">Desulfofervidus auxilii</name>
    <dbReference type="NCBI Taxonomy" id="1621989"/>
    <lineage>
        <taxon>Bacteria</taxon>
        <taxon>Pseudomonadati</taxon>
        <taxon>Thermodesulfobacteriota</taxon>
        <taxon>Candidatus Desulfofervidia</taxon>
        <taxon>Candidatus Desulfofervidales</taxon>
        <taxon>Candidatus Desulfofervidaceae</taxon>
        <taxon>Candidatus Desulfofervidus</taxon>
    </lineage>
</organism>
<dbReference type="AlphaFoldDB" id="A0A7U4QJI1"/>
<comment type="subcellular location">
    <subcellularLocation>
        <location evidence="1">Membrane</location>
        <topology evidence="1">Multi-pass membrane protein</topology>
    </subcellularLocation>
</comment>